<dbReference type="EMBL" id="JAFJYH010000073">
    <property type="protein sequence ID" value="KAG4421009.1"/>
    <property type="molecule type" value="Genomic_DNA"/>
</dbReference>
<keyword evidence="2" id="KW-0472">Membrane</keyword>
<evidence type="ECO:0008006" key="5">
    <source>
        <dbReference type="Google" id="ProtNLM"/>
    </source>
</evidence>
<dbReference type="AlphaFoldDB" id="A0A8H7TG80"/>
<feature type="transmembrane region" description="Helical" evidence="2">
    <location>
        <begin position="131"/>
        <end position="154"/>
    </location>
</feature>
<reference evidence="3" key="1">
    <citation type="submission" date="2021-02" db="EMBL/GenBank/DDBJ databases">
        <title>Genome sequence Cadophora malorum strain M34.</title>
        <authorList>
            <person name="Stefanovic E."/>
            <person name="Vu D."/>
            <person name="Scully C."/>
            <person name="Dijksterhuis J."/>
            <person name="Roader J."/>
            <person name="Houbraken J."/>
        </authorList>
    </citation>
    <scope>NUCLEOTIDE SEQUENCE</scope>
    <source>
        <strain evidence="3">M34</strain>
    </source>
</reference>
<dbReference type="CDD" id="cd12087">
    <property type="entry name" value="TM_EGFR-like"/>
    <property type="match status" value="1"/>
</dbReference>
<feature type="compositionally biased region" description="Basic residues" evidence="1">
    <location>
        <begin position="163"/>
        <end position="173"/>
    </location>
</feature>
<dbReference type="OrthoDB" id="3562354at2759"/>
<keyword evidence="4" id="KW-1185">Reference proteome</keyword>
<keyword evidence="2" id="KW-0812">Transmembrane</keyword>
<evidence type="ECO:0000256" key="2">
    <source>
        <dbReference type="SAM" id="Phobius"/>
    </source>
</evidence>
<protein>
    <recommendedName>
        <fullName evidence="5">Mid2 domain-containing protein</fullName>
    </recommendedName>
</protein>
<organism evidence="3 4">
    <name type="scientific">Cadophora malorum</name>
    <dbReference type="NCBI Taxonomy" id="108018"/>
    <lineage>
        <taxon>Eukaryota</taxon>
        <taxon>Fungi</taxon>
        <taxon>Dikarya</taxon>
        <taxon>Ascomycota</taxon>
        <taxon>Pezizomycotina</taxon>
        <taxon>Leotiomycetes</taxon>
        <taxon>Helotiales</taxon>
        <taxon>Ploettnerulaceae</taxon>
        <taxon>Cadophora</taxon>
    </lineage>
</organism>
<feature type="compositionally biased region" description="Low complexity" evidence="1">
    <location>
        <begin position="27"/>
        <end position="42"/>
    </location>
</feature>
<feature type="region of interest" description="Disordered" evidence="1">
    <location>
        <begin position="1"/>
        <end position="80"/>
    </location>
</feature>
<gene>
    <name evidence="3" type="ORF">IFR04_005878</name>
</gene>
<feature type="compositionally biased region" description="Basic and acidic residues" evidence="1">
    <location>
        <begin position="43"/>
        <end position="55"/>
    </location>
</feature>
<comment type="caution">
    <text evidence="3">The sequence shown here is derived from an EMBL/GenBank/DDBJ whole genome shotgun (WGS) entry which is preliminary data.</text>
</comment>
<accession>A0A8H7TG80</accession>
<feature type="compositionally biased region" description="Pro residues" evidence="1">
    <location>
        <begin position="180"/>
        <end position="200"/>
    </location>
</feature>
<evidence type="ECO:0000256" key="1">
    <source>
        <dbReference type="SAM" id="MobiDB-lite"/>
    </source>
</evidence>
<keyword evidence="2" id="KW-1133">Transmembrane helix</keyword>
<proteinExistence type="predicted"/>
<name>A0A8H7TG80_9HELO</name>
<dbReference type="Proteomes" id="UP000664132">
    <property type="component" value="Unassembled WGS sequence"/>
</dbReference>
<sequence>MSPNPRFGIRKRNRESKDTHVDTLTRSPGDGSISPTSSSTSTEPRKTAENNHCLELRSGTSPVTEAQDTEPENGIEERQDSRYVTLTITGSSGTYVTLVELGDTTIATSYPVSQTTARSRIPNPGIPTGTIVGIVVGISLGVLALVGVFYVYLLRARHLKQIRRRRRRARRKSSGSGGPGPAPAPPPPAEGGGPFPPANP</sequence>
<evidence type="ECO:0000313" key="3">
    <source>
        <dbReference type="EMBL" id="KAG4421009.1"/>
    </source>
</evidence>
<feature type="region of interest" description="Disordered" evidence="1">
    <location>
        <begin position="163"/>
        <end position="200"/>
    </location>
</feature>
<evidence type="ECO:0000313" key="4">
    <source>
        <dbReference type="Proteomes" id="UP000664132"/>
    </source>
</evidence>